<accession>A0ABN3IEQ9</accession>
<evidence type="ECO:0000259" key="2">
    <source>
        <dbReference type="Pfam" id="PF03713"/>
    </source>
</evidence>
<feature type="region of interest" description="Disordered" evidence="1">
    <location>
        <begin position="139"/>
        <end position="176"/>
    </location>
</feature>
<dbReference type="PANTHER" id="PTHR36933">
    <property type="entry name" value="SLL0788 PROTEIN"/>
    <property type="match status" value="1"/>
</dbReference>
<dbReference type="Pfam" id="PF03713">
    <property type="entry name" value="DUF305"/>
    <property type="match status" value="1"/>
</dbReference>
<comment type="caution">
    <text evidence="3">The sequence shown here is derived from an EMBL/GenBank/DDBJ whole genome shotgun (WGS) entry which is preliminary data.</text>
</comment>
<evidence type="ECO:0000313" key="4">
    <source>
        <dbReference type="Proteomes" id="UP001500058"/>
    </source>
</evidence>
<proteinExistence type="predicted"/>
<feature type="domain" description="DUF305" evidence="2">
    <location>
        <begin position="85"/>
        <end position="247"/>
    </location>
</feature>
<evidence type="ECO:0000313" key="3">
    <source>
        <dbReference type="EMBL" id="GAA2402737.1"/>
    </source>
</evidence>
<keyword evidence="4" id="KW-1185">Reference proteome</keyword>
<evidence type="ECO:0000256" key="1">
    <source>
        <dbReference type="SAM" id="MobiDB-lite"/>
    </source>
</evidence>
<name>A0ABN3IEQ9_9ACTN</name>
<dbReference type="Proteomes" id="UP001500058">
    <property type="component" value="Unassembled WGS sequence"/>
</dbReference>
<dbReference type="RefSeq" id="WP_344631728.1">
    <property type="nucleotide sequence ID" value="NZ_BAAATJ010000014.1"/>
</dbReference>
<feature type="region of interest" description="Disordered" evidence="1">
    <location>
        <begin position="43"/>
        <end position="81"/>
    </location>
</feature>
<sequence length="247" mass="25891">MTDRHRSRLPFPALPSASAALTVVALLTGLTGLTGCDDGAGKAAPAGGGPSVIAPGEPGEAAETLSAEEAAKAGERLDPEPNDADFAYVTMMIEHHGQALVMTGLAEKHAKSDKVRRLADRISSAQRPEIRAMRSWLARNDGDDGEHGEHEGHGGDHGGHGGDGDHGGHGGASMPGMATEEQLDELRAARGEEFDELFLKLMIAHHEGAVSMAEDAVREGRDTQVQEMAGDVAVQQSAEITRMRALL</sequence>
<gene>
    <name evidence="3" type="ORF">GCM10010420_32340</name>
</gene>
<dbReference type="InterPro" id="IPR005183">
    <property type="entry name" value="DUF305_CopM-like"/>
</dbReference>
<dbReference type="Gene3D" id="1.20.1260.10">
    <property type="match status" value="1"/>
</dbReference>
<dbReference type="EMBL" id="BAAATJ010000014">
    <property type="protein sequence ID" value="GAA2402737.1"/>
    <property type="molecule type" value="Genomic_DNA"/>
</dbReference>
<dbReference type="PANTHER" id="PTHR36933:SF1">
    <property type="entry name" value="SLL0788 PROTEIN"/>
    <property type="match status" value="1"/>
</dbReference>
<protein>
    <submittedName>
        <fullName evidence="3">DUF305 domain-containing protein</fullName>
    </submittedName>
</protein>
<reference evidence="3 4" key="1">
    <citation type="journal article" date="2019" name="Int. J. Syst. Evol. Microbiol.">
        <title>The Global Catalogue of Microorganisms (GCM) 10K type strain sequencing project: providing services to taxonomists for standard genome sequencing and annotation.</title>
        <authorList>
            <consortium name="The Broad Institute Genomics Platform"/>
            <consortium name="The Broad Institute Genome Sequencing Center for Infectious Disease"/>
            <person name="Wu L."/>
            <person name="Ma J."/>
        </authorList>
    </citation>
    <scope>NUCLEOTIDE SEQUENCE [LARGE SCALE GENOMIC DNA]</scope>
    <source>
        <strain evidence="3 4">JCM 6921</strain>
    </source>
</reference>
<dbReference type="InterPro" id="IPR012347">
    <property type="entry name" value="Ferritin-like"/>
</dbReference>
<feature type="compositionally biased region" description="Basic and acidic residues" evidence="1">
    <location>
        <begin position="69"/>
        <end position="79"/>
    </location>
</feature>
<organism evidence="3 4">
    <name type="scientific">Streptomyces glaucosporus</name>
    <dbReference type="NCBI Taxonomy" id="284044"/>
    <lineage>
        <taxon>Bacteria</taxon>
        <taxon>Bacillati</taxon>
        <taxon>Actinomycetota</taxon>
        <taxon>Actinomycetes</taxon>
        <taxon>Kitasatosporales</taxon>
        <taxon>Streptomycetaceae</taxon>
        <taxon>Streptomyces</taxon>
    </lineage>
</organism>
<feature type="compositionally biased region" description="Basic and acidic residues" evidence="1">
    <location>
        <begin position="140"/>
        <end position="168"/>
    </location>
</feature>